<keyword evidence="3" id="KW-1003">Cell membrane</keyword>
<proteinExistence type="inferred from homology"/>
<dbReference type="InterPro" id="IPR011009">
    <property type="entry name" value="Kinase-like_dom_sf"/>
</dbReference>
<evidence type="ECO:0000256" key="4">
    <source>
        <dbReference type="ARBA" id="ARBA00022519"/>
    </source>
</evidence>
<evidence type="ECO:0000256" key="6">
    <source>
        <dbReference type="ARBA" id="ARBA00022688"/>
    </source>
</evidence>
<evidence type="ECO:0000256" key="3">
    <source>
        <dbReference type="ARBA" id="ARBA00022475"/>
    </source>
</evidence>
<evidence type="ECO:0000256" key="7">
    <source>
        <dbReference type="ARBA" id="ARBA00022692"/>
    </source>
</evidence>
<sequence>MRGPHNLWRLIRTGATFERTGAMKVALEAMEAPPRLRALARILGWPFKWLGYAGDPTLPPITRAITALGPAYIKFGQVLSTRPDVVGVELSNQLRVLQDKLPPFPRDVAIRVIETELGRPWTELLTEISEPVAAASIAQVHRARTVATGEEVAVKVLRPGIERAFRRDIDAFHFAAGLIELLSPASRRLRPSDVIAHFESVVAGELDLRLECSSASEFADKTAKDKGFQVPKPHWQLSSRRVMTLGWAEGIPLGEVDSIKAAGHDCVALAERVLQLFLSHALRDGFFHADMHQGNMKVAPNGDIIAFDFGIMGQIDEYTRRVYAEILIGFIRKDYRRVAEVHFEAGYVPSDRNIDDFARALRAVGEPIFGMEASHISMARLLSYLFEVTERFGMQTRTELILLQRTMVVVEGVARSLDPHINIWQVARPVVESYIRENVGPQALLRDMMLTARVLGRFGPKLPGLVESMLTERTTPQQPPARLGATTAVGLFSMGAGVALAIVTAVSFF</sequence>
<dbReference type="InterPro" id="IPR045308">
    <property type="entry name" value="UbiB_bact"/>
</dbReference>
<evidence type="ECO:0000256" key="1">
    <source>
        <dbReference type="ARBA" id="ARBA00005020"/>
    </source>
</evidence>
<evidence type="ECO:0000313" key="15">
    <source>
        <dbReference type="EMBL" id="MCV2867042.1"/>
    </source>
</evidence>
<evidence type="ECO:0000256" key="5">
    <source>
        <dbReference type="ARBA" id="ARBA00022679"/>
    </source>
</evidence>
<evidence type="ECO:0000256" key="2">
    <source>
        <dbReference type="ARBA" id="ARBA00009670"/>
    </source>
</evidence>
<keyword evidence="6" id="KW-0831">Ubiquinone biosynthesis</keyword>
<reference evidence="15 16" key="1">
    <citation type="submission" date="2022-10" db="EMBL/GenBank/DDBJ databases">
        <title>Defluviimonas sp. nov., isolated from ocean surface water.</title>
        <authorList>
            <person name="He W."/>
            <person name="Wang L."/>
            <person name="Zhang D.-F."/>
        </authorList>
    </citation>
    <scope>NUCLEOTIDE SEQUENCE [LARGE SCALE GENOMIC DNA]</scope>
    <source>
        <strain evidence="15 16">WL0002</strain>
    </source>
</reference>
<dbReference type="PANTHER" id="PTHR10566:SF113">
    <property type="entry name" value="PROTEIN ACTIVITY OF BC1 COMPLEX KINASE 7, CHLOROPLASTIC"/>
    <property type="match status" value="1"/>
</dbReference>
<keyword evidence="11 13" id="KW-1133">Transmembrane helix</keyword>
<keyword evidence="10" id="KW-0067">ATP-binding</keyword>
<evidence type="ECO:0000259" key="14">
    <source>
        <dbReference type="Pfam" id="PF03109"/>
    </source>
</evidence>
<dbReference type="Pfam" id="PF03109">
    <property type="entry name" value="ABC1"/>
    <property type="match status" value="1"/>
</dbReference>
<dbReference type="SUPFAM" id="SSF56112">
    <property type="entry name" value="Protein kinase-like (PK-like)"/>
    <property type="match status" value="1"/>
</dbReference>
<evidence type="ECO:0000256" key="11">
    <source>
        <dbReference type="ARBA" id="ARBA00022989"/>
    </source>
</evidence>
<evidence type="ECO:0000256" key="9">
    <source>
        <dbReference type="ARBA" id="ARBA00022777"/>
    </source>
</evidence>
<keyword evidence="7 13" id="KW-0812">Transmembrane</keyword>
<evidence type="ECO:0000313" key="16">
    <source>
        <dbReference type="Proteomes" id="UP001652542"/>
    </source>
</evidence>
<dbReference type="InterPro" id="IPR004147">
    <property type="entry name" value="ABC1_dom"/>
</dbReference>
<keyword evidence="5" id="KW-0808">Transferase</keyword>
<keyword evidence="8" id="KW-0547">Nucleotide-binding</keyword>
<dbReference type="CDD" id="cd13972">
    <property type="entry name" value="UbiB"/>
    <property type="match status" value="1"/>
</dbReference>
<evidence type="ECO:0000256" key="8">
    <source>
        <dbReference type="ARBA" id="ARBA00022741"/>
    </source>
</evidence>
<dbReference type="RefSeq" id="WP_263732715.1">
    <property type="nucleotide sequence ID" value="NZ_JAOWKY010000001.1"/>
</dbReference>
<dbReference type="EMBL" id="JAOWKY010000001">
    <property type="protein sequence ID" value="MCV2867042.1"/>
    <property type="molecule type" value="Genomic_DNA"/>
</dbReference>
<dbReference type="Proteomes" id="UP001652542">
    <property type="component" value="Unassembled WGS sequence"/>
</dbReference>
<gene>
    <name evidence="15" type="primary">ubiB</name>
    <name evidence="15" type="ORF">OEW28_00190</name>
</gene>
<name>A0ABT2Z7C4_9RHOB</name>
<dbReference type="InterPro" id="IPR050154">
    <property type="entry name" value="UbiB_kinase"/>
</dbReference>
<evidence type="ECO:0000256" key="12">
    <source>
        <dbReference type="ARBA" id="ARBA00023136"/>
    </source>
</evidence>
<dbReference type="InterPro" id="IPR010232">
    <property type="entry name" value="UbiB"/>
</dbReference>
<accession>A0ABT2Z7C4</accession>
<dbReference type="PANTHER" id="PTHR10566">
    <property type="entry name" value="CHAPERONE-ACTIVITY OF BC1 COMPLEX CABC1 -RELATED"/>
    <property type="match status" value="1"/>
</dbReference>
<keyword evidence="16" id="KW-1185">Reference proteome</keyword>
<evidence type="ECO:0000256" key="10">
    <source>
        <dbReference type="ARBA" id="ARBA00022840"/>
    </source>
</evidence>
<dbReference type="NCBIfam" id="TIGR01982">
    <property type="entry name" value="UbiB"/>
    <property type="match status" value="1"/>
</dbReference>
<comment type="caution">
    <text evidence="15">The sequence shown here is derived from an EMBL/GenBank/DDBJ whole genome shotgun (WGS) entry which is preliminary data.</text>
</comment>
<keyword evidence="4" id="KW-0997">Cell inner membrane</keyword>
<comment type="pathway">
    <text evidence="1">Cofactor biosynthesis; ubiquinone biosynthesis [regulation].</text>
</comment>
<comment type="similarity">
    <text evidence="2">Belongs to the protein kinase superfamily. ADCK protein kinase family.</text>
</comment>
<keyword evidence="12 13" id="KW-0472">Membrane</keyword>
<keyword evidence="9" id="KW-0418">Kinase</keyword>
<feature type="domain" description="ABC1 atypical kinase-like" evidence="14">
    <location>
        <begin position="97"/>
        <end position="342"/>
    </location>
</feature>
<protein>
    <submittedName>
        <fullName evidence="15">2-polyprenylphenol 6-hydroxylase</fullName>
    </submittedName>
</protein>
<evidence type="ECO:0000256" key="13">
    <source>
        <dbReference type="SAM" id="Phobius"/>
    </source>
</evidence>
<feature type="transmembrane region" description="Helical" evidence="13">
    <location>
        <begin position="483"/>
        <end position="508"/>
    </location>
</feature>
<organism evidence="15 16">
    <name type="scientific">Albidovulum marisflavi</name>
    <dbReference type="NCBI Taxonomy" id="2984159"/>
    <lineage>
        <taxon>Bacteria</taxon>
        <taxon>Pseudomonadati</taxon>
        <taxon>Pseudomonadota</taxon>
        <taxon>Alphaproteobacteria</taxon>
        <taxon>Rhodobacterales</taxon>
        <taxon>Paracoccaceae</taxon>
        <taxon>Albidovulum</taxon>
    </lineage>
</organism>